<comment type="caution">
    <text evidence="2">The sequence shown here is derived from an EMBL/GenBank/DDBJ whole genome shotgun (WGS) entry which is preliminary data.</text>
</comment>
<dbReference type="Pfam" id="PF14167">
    <property type="entry name" value="YfkD"/>
    <property type="match status" value="1"/>
</dbReference>
<organism evidence="2 3">
    <name type="scientific">Geomicrobium sediminis</name>
    <dbReference type="NCBI Taxonomy" id="1347788"/>
    <lineage>
        <taxon>Bacteria</taxon>
        <taxon>Bacillati</taxon>
        <taxon>Bacillota</taxon>
        <taxon>Bacilli</taxon>
        <taxon>Bacillales</taxon>
        <taxon>Geomicrobium</taxon>
    </lineage>
</organism>
<proteinExistence type="predicted"/>
<feature type="signal peptide" evidence="1">
    <location>
        <begin position="1"/>
        <end position="25"/>
    </location>
</feature>
<sequence length="264" mass="29612">MKRIGRILMIMLVLASALLPLIANAESEPEANPFEKPDYVYNISRENTFENVSRELPYLEPAEFTSRLQDTSDVRIENPTLISMLNESNVKDSKVAFGVNASIYLGSWALSYDSEETDVNWEYERINSNTIDNRGGEDSSKLSFVQNDDKFIKGELLSPVPQQEDVQNMMRITATKKTSLPLTFLAPIGRETKIGPEYQVHAGQMGTVQGYVPAVHDQGTVTYGEVFLTLKGKNPALVVKNIEKQQVDAWIPVKDFVTLKYNNG</sequence>
<gene>
    <name evidence="2" type="ORF">JOD17_003930</name>
</gene>
<keyword evidence="1" id="KW-0732">Signal</keyword>
<evidence type="ECO:0000313" key="2">
    <source>
        <dbReference type="EMBL" id="MBM7634804.1"/>
    </source>
</evidence>
<dbReference type="RefSeq" id="WP_204699567.1">
    <property type="nucleotide sequence ID" value="NZ_JAFBEC010000017.1"/>
</dbReference>
<dbReference type="EMBL" id="JAFBEC010000017">
    <property type="protein sequence ID" value="MBM7634804.1"/>
    <property type="molecule type" value="Genomic_DNA"/>
</dbReference>
<feature type="chain" id="PRO_5047211437" description="YfkD-like protein" evidence="1">
    <location>
        <begin position="26"/>
        <end position="264"/>
    </location>
</feature>
<evidence type="ECO:0008006" key="4">
    <source>
        <dbReference type="Google" id="ProtNLM"/>
    </source>
</evidence>
<keyword evidence="3" id="KW-1185">Reference proteome</keyword>
<name>A0ABS2PH82_9BACL</name>
<reference evidence="2 3" key="1">
    <citation type="submission" date="2021-01" db="EMBL/GenBank/DDBJ databases">
        <title>Genomic Encyclopedia of Type Strains, Phase IV (KMG-IV): sequencing the most valuable type-strain genomes for metagenomic binning, comparative biology and taxonomic classification.</title>
        <authorList>
            <person name="Goeker M."/>
        </authorList>
    </citation>
    <scope>NUCLEOTIDE SEQUENCE [LARGE SCALE GENOMIC DNA]</scope>
    <source>
        <strain evidence="2 3">DSM 25540</strain>
    </source>
</reference>
<dbReference type="Proteomes" id="UP000741863">
    <property type="component" value="Unassembled WGS sequence"/>
</dbReference>
<evidence type="ECO:0000313" key="3">
    <source>
        <dbReference type="Proteomes" id="UP000741863"/>
    </source>
</evidence>
<evidence type="ECO:0000256" key="1">
    <source>
        <dbReference type="SAM" id="SignalP"/>
    </source>
</evidence>
<protein>
    <recommendedName>
        <fullName evidence="4">YfkD-like protein</fullName>
    </recommendedName>
</protein>
<dbReference type="InterPro" id="IPR025548">
    <property type="entry name" value="YfkD"/>
</dbReference>
<accession>A0ABS2PH82</accession>